<reference evidence="2" key="1">
    <citation type="journal article" date="2020" name="mSystems">
        <title>Genome- and Community-Level Interaction Insights into Carbon Utilization and Element Cycling Functions of Hydrothermarchaeota in Hydrothermal Sediment.</title>
        <authorList>
            <person name="Zhou Z."/>
            <person name="Liu Y."/>
            <person name="Xu W."/>
            <person name="Pan J."/>
            <person name="Luo Z.H."/>
            <person name="Li M."/>
        </authorList>
    </citation>
    <scope>NUCLEOTIDE SEQUENCE [LARGE SCALE GENOMIC DNA]</scope>
    <source>
        <strain evidence="2">SpSt-853</strain>
    </source>
</reference>
<protein>
    <submittedName>
        <fullName evidence="2">HesA/MoeB/ThiF family protein</fullName>
    </submittedName>
</protein>
<dbReference type="GO" id="GO:0061503">
    <property type="term" value="F:tRNA threonylcarbamoyladenosine dehydratase"/>
    <property type="evidence" value="ECO:0007669"/>
    <property type="project" value="TreeGrafter"/>
</dbReference>
<proteinExistence type="predicted"/>
<dbReference type="GO" id="GO:0008641">
    <property type="term" value="F:ubiquitin-like modifier activating enzyme activity"/>
    <property type="evidence" value="ECO:0007669"/>
    <property type="project" value="InterPro"/>
</dbReference>
<dbReference type="InterPro" id="IPR045886">
    <property type="entry name" value="ThiF/MoeB/HesA"/>
</dbReference>
<evidence type="ECO:0000259" key="1">
    <source>
        <dbReference type="Pfam" id="PF00899"/>
    </source>
</evidence>
<dbReference type="InterPro" id="IPR000594">
    <property type="entry name" value="ThiF_NAD_FAD-bd"/>
</dbReference>
<dbReference type="PANTHER" id="PTHR43267">
    <property type="entry name" value="TRNA THREONYLCARBAMOYLADENOSINE DEHYDRATASE"/>
    <property type="match status" value="1"/>
</dbReference>
<gene>
    <name evidence="2" type="ORF">ENW48_04175</name>
</gene>
<sequence>MAFEEQEKTSLEPLARRIFRAGREALVVADHDLMAWAASRGLPLPQAFEAALAAAIFPESLERNFPALSAAEQLRLFQSRVLIVGLGGLGGFQAVLLARLGVGHLVLADGDVFALSNLNRQLFATERTLGFNKALVAAQHLKEIHPALTVEPIDQFLGPQNLPYYLTRVQVALDGLDNLNSRRELFAAAQAAGVPLVHGAVHGLFGQVATVLPQDGDSFQKIYAAAGAEGPPEVLAPVVSLIASLQVQEAGRLLLGRPPAYHNALAYFHGDTGRLEVLPLE</sequence>
<dbReference type="GO" id="GO:0061504">
    <property type="term" value="P:cyclic threonylcarbamoyladenosine biosynthetic process"/>
    <property type="evidence" value="ECO:0007669"/>
    <property type="project" value="TreeGrafter"/>
</dbReference>
<comment type="caution">
    <text evidence="2">The sequence shown here is derived from an EMBL/GenBank/DDBJ whole genome shotgun (WGS) entry which is preliminary data.</text>
</comment>
<dbReference type="Pfam" id="PF00899">
    <property type="entry name" value="ThiF"/>
    <property type="match status" value="1"/>
</dbReference>
<dbReference type="SUPFAM" id="SSF69572">
    <property type="entry name" value="Activating enzymes of the ubiquitin-like proteins"/>
    <property type="match status" value="1"/>
</dbReference>
<organism evidence="2">
    <name type="scientific">Desulfobacca acetoxidans</name>
    <dbReference type="NCBI Taxonomy" id="60893"/>
    <lineage>
        <taxon>Bacteria</taxon>
        <taxon>Pseudomonadati</taxon>
        <taxon>Thermodesulfobacteriota</taxon>
        <taxon>Desulfobaccia</taxon>
        <taxon>Desulfobaccales</taxon>
        <taxon>Desulfobaccaceae</taxon>
        <taxon>Desulfobacca</taxon>
    </lineage>
</organism>
<dbReference type="CDD" id="cd00757">
    <property type="entry name" value="ThiF_MoeB_HesA_family"/>
    <property type="match status" value="1"/>
</dbReference>
<dbReference type="Gene3D" id="3.40.50.720">
    <property type="entry name" value="NAD(P)-binding Rossmann-like Domain"/>
    <property type="match status" value="1"/>
</dbReference>
<dbReference type="EMBL" id="DTKJ01000028">
    <property type="protein sequence ID" value="HGZ11398.1"/>
    <property type="molecule type" value="Genomic_DNA"/>
</dbReference>
<dbReference type="AlphaFoldDB" id="A0A7C5EPC2"/>
<dbReference type="PANTHER" id="PTHR43267:SF1">
    <property type="entry name" value="TRNA THREONYLCARBAMOYLADENOSINE DEHYDRATASE"/>
    <property type="match status" value="1"/>
</dbReference>
<name>A0A7C5EPC2_9BACT</name>
<accession>A0A7C5EPC2</accession>
<dbReference type="InterPro" id="IPR035985">
    <property type="entry name" value="Ubiquitin-activating_enz"/>
</dbReference>
<feature type="domain" description="THIF-type NAD/FAD binding fold" evidence="1">
    <location>
        <begin position="64"/>
        <end position="277"/>
    </location>
</feature>
<evidence type="ECO:0000313" key="2">
    <source>
        <dbReference type="EMBL" id="HGZ11398.1"/>
    </source>
</evidence>